<feature type="signal peptide" evidence="1">
    <location>
        <begin position="1"/>
        <end position="22"/>
    </location>
</feature>
<gene>
    <name evidence="2" type="ORF">E8L99_13330</name>
</gene>
<reference evidence="2 3" key="1">
    <citation type="submission" date="2019-04" db="EMBL/GenBank/DDBJ databases">
        <title>Phreatobacter aquaticus sp. nov.</title>
        <authorList>
            <person name="Choi A."/>
            <person name="Baek K."/>
        </authorList>
    </citation>
    <scope>NUCLEOTIDE SEQUENCE [LARGE SCALE GENOMIC DNA]</scope>
    <source>
        <strain evidence="2 3">NMCR1094</strain>
    </source>
</reference>
<evidence type="ECO:0000313" key="3">
    <source>
        <dbReference type="Proteomes" id="UP000298588"/>
    </source>
</evidence>
<dbReference type="EMBL" id="CP039865">
    <property type="protein sequence ID" value="QCK86670.1"/>
    <property type="molecule type" value="Genomic_DNA"/>
</dbReference>
<feature type="chain" id="PRO_5020651508" evidence="1">
    <location>
        <begin position="23"/>
        <end position="86"/>
    </location>
</feature>
<dbReference type="KEGG" id="paqt:E8L99_13330"/>
<evidence type="ECO:0000256" key="1">
    <source>
        <dbReference type="SAM" id="SignalP"/>
    </source>
</evidence>
<evidence type="ECO:0000313" key="2">
    <source>
        <dbReference type="EMBL" id="QCK86670.1"/>
    </source>
</evidence>
<dbReference type="AlphaFoldDB" id="A0A4D7QFG8"/>
<keyword evidence="1" id="KW-0732">Signal</keyword>
<keyword evidence="3" id="KW-1185">Reference proteome</keyword>
<sequence length="86" mass="8300">MTSIKTLAVAALFALTAGSAMAAAVGGGGGGAAGGDAGSFGGPDGSIAAIQLPAPPQAAPQNQPGQGTSCRYEFLRGHFCDVVPRR</sequence>
<proteinExistence type="predicted"/>
<dbReference type="Proteomes" id="UP000298588">
    <property type="component" value="Chromosome"/>
</dbReference>
<protein>
    <submittedName>
        <fullName evidence="2">Uncharacterized protein</fullName>
    </submittedName>
</protein>
<dbReference type="RefSeq" id="WP_137100001.1">
    <property type="nucleotide sequence ID" value="NZ_CP039865.1"/>
</dbReference>
<name>A0A4D7QFG8_9HYPH</name>
<organism evidence="2 3">
    <name type="scientific">Phreatobacter aquaticus</name>
    <dbReference type="NCBI Taxonomy" id="2570229"/>
    <lineage>
        <taxon>Bacteria</taxon>
        <taxon>Pseudomonadati</taxon>
        <taxon>Pseudomonadota</taxon>
        <taxon>Alphaproteobacteria</taxon>
        <taxon>Hyphomicrobiales</taxon>
        <taxon>Phreatobacteraceae</taxon>
        <taxon>Phreatobacter</taxon>
    </lineage>
</organism>
<accession>A0A4D7QFG8</accession>